<dbReference type="NCBIfam" id="NF005559">
    <property type="entry name" value="PRK07231.1"/>
    <property type="match status" value="1"/>
</dbReference>
<dbReference type="RefSeq" id="WP_093194151.1">
    <property type="nucleotide sequence ID" value="NZ_FNEV01000007.1"/>
</dbReference>
<accession>A0A1G8UXG9</accession>
<keyword evidence="2" id="KW-0560">Oxidoreductase</keyword>
<dbReference type="Proteomes" id="UP000199225">
    <property type="component" value="Unassembled WGS sequence"/>
</dbReference>
<dbReference type="FunFam" id="3.40.50.720:FF:000084">
    <property type="entry name" value="Short-chain dehydrogenase reductase"/>
    <property type="match status" value="1"/>
</dbReference>
<gene>
    <name evidence="3" type="ORF">SAMN04490247_2452</name>
</gene>
<proteinExistence type="inferred from homology"/>
<evidence type="ECO:0000256" key="1">
    <source>
        <dbReference type="ARBA" id="ARBA00006484"/>
    </source>
</evidence>
<dbReference type="InterPro" id="IPR002347">
    <property type="entry name" value="SDR_fam"/>
</dbReference>
<dbReference type="EMBL" id="FNEV01000007">
    <property type="protein sequence ID" value="SDJ58334.1"/>
    <property type="molecule type" value="Genomic_DNA"/>
</dbReference>
<keyword evidence="4" id="KW-1185">Reference proteome</keyword>
<dbReference type="SUPFAM" id="SSF51735">
    <property type="entry name" value="NAD(P)-binding Rossmann-fold domains"/>
    <property type="match status" value="1"/>
</dbReference>
<dbReference type="InterPro" id="IPR036291">
    <property type="entry name" value="NAD(P)-bd_dom_sf"/>
</dbReference>
<dbReference type="GO" id="GO:0008206">
    <property type="term" value="P:bile acid metabolic process"/>
    <property type="evidence" value="ECO:0007669"/>
    <property type="project" value="UniProtKB-ARBA"/>
</dbReference>
<evidence type="ECO:0000313" key="3">
    <source>
        <dbReference type="EMBL" id="SDJ58334.1"/>
    </source>
</evidence>
<organism evidence="3 4">
    <name type="scientific">Salimicrobium halophilum</name>
    <dbReference type="NCBI Taxonomy" id="86666"/>
    <lineage>
        <taxon>Bacteria</taxon>
        <taxon>Bacillati</taxon>
        <taxon>Bacillota</taxon>
        <taxon>Bacilli</taxon>
        <taxon>Bacillales</taxon>
        <taxon>Bacillaceae</taxon>
        <taxon>Salimicrobium</taxon>
    </lineage>
</organism>
<evidence type="ECO:0000313" key="4">
    <source>
        <dbReference type="Proteomes" id="UP000199225"/>
    </source>
</evidence>
<dbReference type="CDD" id="cd05233">
    <property type="entry name" value="SDR_c"/>
    <property type="match status" value="1"/>
</dbReference>
<name>A0A1G8UXG9_9BACI</name>
<dbReference type="PRINTS" id="PR00080">
    <property type="entry name" value="SDRFAMILY"/>
</dbReference>
<dbReference type="OrthoDB" id="306388at2"/>
<protein>
    <submittedName>
        <fullName evidence="3">NAD(P)-dependent dehydrogenase, short-chain alcohol dehydrogenase family</fullName>
    </submittedName>
</protein>
<reference evidence="4" key="1">
    <citation type="submission" date="2016-10" db="EMBL/GenBank/DDBJ databases">
        <authorList>
            <person name="Varghese N."/>
            <person name="Submissions S."/>
        </authorList>
    </citation>
    <scope>NUCLEOTIDE SEQUENCE [LARGE SCALE GENOMIC DNA]</scope>
    <source>
        <strain evidence="4">DSM 4771</strain>
    </source>
</reference>
<dbReference type="PANTHER" id="PTHR24321">
    <property type="entry name" value="DEHYDROGENASES, SHORT CHAIN"/>
    <property type="match status" value="1"/>
</dbReference>
<evidence type="ECO:0000256" key="2">
    <source>
        <dbReference type="ARBA" id="ARBA00023002"/>
    </source>
</evidence>
<sequence>MSFEGKGVIITGGAGGIGKAAAKQFLNEGAKVLLVDMNEDALSDAKNELGGALYTYKADVTKEEDVKGYVKEAEDKLGSVDVFFNNAGIDGTFAMITEQESSDLDAVLGVNVKGVFHGLKHVMPAMEKNGGGAIVNTASVAGLIGAPGMSPYIASKHAVIGLTKTAALEGVEKGIRVNSVCPAPVDTNMMRSIEKGMNPDNAEEAKEQQAAAIPMGRYAEPEEIANLVLFLASDKASYINSSHYTIDGGMNPN</sequence>
<dbReference type="GO" id="GO:0016491">
    <property type="term" value="F:oxidoreductase activity"/>
    <property type="evidence" value="ECO:0007669"/>
    <property type="project" value="UniProtKB-KW"/>
</dbReference>
<dbReference type="AlphaFoldDB" id="A0A1G8UXG9"/>
<dbReference type="Gene3D" id="3.40.50.720">
    <property type="entry name" value="NAD(P)-binding Rossmann-like Domain"/>
    <property type="match status" value="1"/>
</dbReference>
<dbReference type="Pfam" id="PF13561">
    <property type="entry name" value="adh_short_C2"/>
    <property type="match status" value="1"/>
</dbReference>
<dbReference type="STRING" id="86666.SAMN04490247_2452"/>
<comment type="similarity">
    <text evidence="1">Belongs to the short-chain dehydrogenases/reductases (SDR) family.</text>
</comment>
<dbReference type="PANTHER" id="PTHR24321:SF8">
    <property type="entry name" value="ESTRADIOL 17-BETA-DEHYDROGENASE 8-RELATED"/>
    <property type="match status" value="1"/>
</dbReference>
<dbReference type="PRINTS" id="PR00081">
    <property type="entry name" value="GDHRDH"/>
</dbReference>